<evidence type="ECO:0000256" key="3">
    <source>
        <dbReference type="ARBA" id="ARBA00022970"/>
    </source>
</evidence>
<dbReference type="GO" id="GO:0016020">
    <property type="term" value="C:membrane"/>
    <property type="evidence" value="ECO:0007669"/>
    <property type="project" value="UniProtKB-SubCell"/>
</dbReference>
<evidence type="ECO:0000256" key="1">
    <source>
        <dbReference type="ARBA" id="ARBA00004370"/>
    </source>
</evidence>
<dbReference type="AlphaFoldDB" id="A0AAV7F737"/>
<keyword evidence="5 7" id="KW-0472">Membrane</keyword>
<evidence type="ECO:0000256" key="4">
    <source>
        <dbReference type="ARBA" id="ARBA00022989"/>
    </source>
</evidence>
<gene>
    <name evidence="9" type="ORF">H6P81_001513</name>
</gene>
<keyword evidence="3" id="KW-0029">Amino-acid transport</keyword>
<keyword evidence="3" id="KW-0813">Transport</keyword>
<feature type="region of interest" description="Disordered" evidence="6">
    <location>
        <begin position="68"/>
        <end position="95"/>
    </location>
</feature>
<name>A0AAV7F737_ARIFI</name>
<evidence type="ECO:0000313" key="10">
    <source>
        <dbReference type="Proteomes" id="UP000825729"/>
    </source>
</evidence>
<organism evidence="9 10">
    <name type="scientific">Aristolochia fimbriata</name>
    <name type="common">White veined hardy Dutchman's pipe vine</name>
    <dbReference type="NCBI Taxonomy" id="158543"/>
    <lineage>
        <taxon>Eukaryota</taxon>
        <taxon>Viridiplantae</taxon>
        <taxon>Streptophyta</taxon>
        <taxon>Embryophyta</taxon>
        <taxon>Tracheophyta</taxon>
        <taxon>Spermatophyta</taxon>
        <taxon>Magnoliopsida</taxon>
        <taxon>Magnoliidae</taxon>
        <taxon>Piperales</taxon>
        <taxon>Aristolochiaceae</taxon>
        <taxon>Aristolochia</taxon>
    </lineage>
</organism>
<dbReference type="Pfam" id="PF01490">
    <property type="entry name" value="Aa_trans"/>
    <property type="match status" value="1"/>
</dbReference>
<sequence length="123" mass="13749">MTAWTCLAAVTIPFFGGLLGFFGGLVFAPTSYFVPCVMWLIAKKPKPFSFHWIMSWPTGYFVSVPRANQKSGNKGRKGVLKINQPTSKDTGETNLPARILGNPLDYNDIFCVDIREKMKSKIK</sequence>
<feature type="domain" description="Amino acid transporter transmembrane" evidence="8">
    <location>
        <begin position="5"/>
        <end position="57"/>
    </location>
</feature>
<comment type="caution">
    <text evidence="9">The sequence shown here is derived from an EMBL/GenBank/DDBJ whole genome shotgun (WGS) entry which is preliminary data.</text>
</comment>
<reference evidence="9 10" key="1">
    <citation type="submission" date="2021-07" db="EMBL/GenBank/DDBJ databases">
        <title>The Aristolochia fimbriata genome: insights into angiosperm evolution, floral development and chemical biosynthesis.</title>
        <authorList>
            <person name="Jiao Y."/>
        </authorList>
    </citation>
    <scope>NUCLEOTIDE SEQUENCE [LARGE SCALE GENOMIC DNA]</scope>
    <source>
        <strain evidence="9">IBCAS-2021</strain>
        <tissue evidence="9">Leaf</tissue>
    </source>
</reference>
<dbReference type="InterPro" id="IPR013057">
    <property type="entry name" value="AA_transpt_TM"/>
</dbReference>
<dbReference type="EMBL" id="JAINDJ010000002">
    <property type="protein sequence ID" value="KAG9457005.1"/>
    <property type="molecule type" value="Genomic_DNA"/>
</dbReference>
<proteinExistence type="predicted"/>
<evidence type="ECO:0000256" key="7">
    <source>
        <dbReference type="SAM" id="Phobius"/>
    </source>
</evidence>
<accession>A0AAV7F737</accession>
<keyword evidence="10" id="KW-1185">Reference proteome</keyword>
<evidence type="ECO:0000259" key="8">
    <source>
        <dbReference type="Pfam" id="PF01490"/>
    </source>
</evidence>
<evidence type="ECO:0000256" key="5">
    <source>
        <dbReference type="ARBA" id="ARBA00023136"/>
    </source>
</evidence>
<keyword evidence="2 7" id="KW-0812">Transmembrane</keyword>
<evidence type="ECO:0000256" key="6">
    <source>
        <dbReference type="SAM" id="MobiDB-lite"/>
    </source>
</evidence>
<comment type="subcellular location">
    <subcellularLocation>
        <location evidence="1">Membrane</location>
    </subcellularLocation>
</comment>
<protein>
    <recommendedName>
        <fullName evidence="8">Amino acid transporter transmembrane domain-containing protein</fullName>
    </recommendedName>
</protein>
<evidence type="ECO:0000256" key="2">
    <source>
        <dbReference type="ARBA" id="ARBA00022692"/>
    </source>
</evidence>
<dbReference type="Proteomes" id="UP000825729">
    <property type="component" value="Unassembled WGS sequence"/>
</dbReference>
<feature type="transmembrane region" description="Helical" evidence="7">
    <location>
        <begin position="12"/>
        <end position="41"/>
    </location>
</feature>
<keyword evidence="4 7" id="KW-1133">Transmembrane helix</keyword>
<evidence type="ECO:0000313" key="9">
    <source>
        <dbReference type="EMBL" id="KAG9457005.1"/>
    </source>
</evidence>
<dbReference type="GO" id="GO:0006865">
    <property type="term" value="P:amino acid transport"/>
    <property type="evidence" value="ECO:0007669"/>
    <property type="project" value="UniProtKB-KW"/>
</dbReference>